<protein>
    <submittedName>
        <fullName evidence="2">Snaclec A6</fullName>
    </submittedName>
</protein>
<feature type="domain" description="C-type lectin" evidence="1">
    <location>
        <begin position="1"/>
        <end position="53"/>
    </location>
</feature>
<dbReference type="Pfam" id="PF00059">
    <property type="entry name" value="Lectin_C"/>
    <property type="match status" value="1"/>
</dbReference>
<dbReference type="EMBL" id="JAIZAY010000023">
    <property type="protein sequence ID" value="KAJ8019688.1"/>
    <property type="molecule type" value="Genomic_DNA"/>
</dbReference>
<name>A0A9Q0YBH1_HOLLE</name>
<evidence type="ECO:0000259" key="1">
    <source>
        <dbReference type="PROSITE" id="PS50041"/>
    </source>
</evidence>
<dbReference type="InterPro" id="IPR016187">
    <property type="entry name" value="CTDL_fold"/>
</dbReference>
<reference evidence="2" key="1">
    <citation type="submission" date="2021-10" db="EMBL/GenBank/DDBJ databases">
        <title>Tropical sea cucumber genome reveals ecological adaptation and Cuvierian tubules defense mechanism.</title>
        <authorList>
            <person name="Chen T."/>
        </authorList>
    </citation>
    <scope>NUCLEOTIDE SEQUENCE</scope>
    <source>
        <strain evidence="2">Nanhai2018</strain>
        <tissue evidence="2">Muscle</tissue>
    </source>
</reference>
<comment type="caution">
    <text evidence="2">The sequence shown here is derived from an EMBL/GenBank/DDBJ whole genome shotgun (WGS) entry which is preliminary data.</text>
</comment>
<dbReference type="Proteomes" id="UP001152320">
    <property type="component" value="Chromosome 23"/>
</dbReference>
<organism evidence="2 3">
    <name type="scientific">Holothuria leucospilota</name>
    <name type="common">Black long sea cucumber</name>
    <name type="synonym">Mertensiothuria leucospilota</name>
    <dbReference type="NCBI Taxonomy" id="206669"/>
    <lineage>
        <taxon>Eukaryota</taxon>
        <taxon>Metazoa</taxon>
        <taxon>Echinodermata</taxon>
        <taxon>Eleutherozoa</taxon>
        <taxon>Echinozoa</taxon>
        <taxon>Holothuroidea</taxon>
        <taxon>Aspidochirotacea</taxon>
        <taxon>Aspidochirotida</taxon>
        <taxon>Holothuriidae</taxon>
        <taxon>Holothuria</taxon>
    </lineage>
</organism>
<dbReference type="CDD" id="cd00037">
    <property type="entry name" value="CLECT"/>
    <property type="match status" value="1"/>
</dbReference>
<keyword evidence="3" id="KW-1185">Reference proteome</keyword>
<dbReference type="PROSITE" id="PS50041">
    <property type="entry name" value="C_TYPE_LECTIN_2"/>
    <property type="match status" value="1"/>
</dbReference>
<sequence>MNWDDAQEACSSYNNDAHLVFIESDAENEFVIDLIDRELNATGLSSDVWLGITYDHQTDHSHTQVYIDNLDTKDHQQLLFNLK</sequence>
<dbReference type="Gene3D" id="3.10.100.10">
    <property type="entry name" value="Mannose-Binding Protein A, subunit A"/>
    <property type="match status" value="1"/>
</dbReference>
<dbReference type="InterPro" id="IPR001304">
    <property type="entry name" value="C-type_lectin-like"/>
</dbReference>
<dbReference type="SUPFAM" id="SSF56436">
    <property type="entry name" value="C-type lectin-like"/>
    <property type="match status" value="1"/>
</dbReference>
<evidence type="ECO:0000313" key="3">
    <source>
        <dbReference type="Proteomes" id="UP001152320"/>
    </source>
</evidence>
<accession>A0A9Q0YBH1</accession>
<evidence type="ECO:0000313" key="2">
    <source>
        <dbReference type="EMBL" id="KAJ8019688.1"/>
    </source>
</evidence>
<gene>
    <name evidence="2" type="ORF">HOLleu_41369</name>
</gene>
<dbReference type="OrthoDB" id="6133475at2759"/>
<dbReference type="InterPro" id="IPR016186">
    <property type="entry name" value="C-type_lectin-like/link_sf"/>
</dbReference>
<dbReference type="AlphaFoldDB" id="A0A9Q0YBH1"/>
<proteinExistence type="predicted"/>